<gene>
    <name evidence="1" type="ORF">BN2475_1020018</name>
</gene>
<organism evidence="1 2">
    <name type="scientific">Paraburkholderia ribeironis</name>
    <dbReference type="NCBI Taxonomy" id="1247936"/>
    <lineage>
        <taxon>Bacteria</taxon>
        <taxon>Pseudomonadati</taxon>
        <taxon>Pseudomonadota</taxon>
        <taxon>Betaproteobacteria</taxon>
        <taxon>Burkholderiales</taxon>
        <taxon>Burkholderiaceae</taxon>
        <taxon>Paraburkholderia</taxon>
    </lineage>
</organism>
<keyword evidence="2" id="KW-1185">Reference proteome</keyword>
<evidence type="ECO:0000313" key="2">
    <source>
        <dbReference type="Proteomes" id="UP000187012"/>
    </source>
</evidence>
<sequence>MWSDTRKGYREHLAGKLDASRDTASFLYMSVGMYTMSNSRKTSARRHANLTVKAHPKTSYKKRRIRGALLDVVRS</sequence>
<accession>A0A1N7SLZ4</accession>
<dbReference type="Proteomes" id="UP000187012">
    <property type="component" value="Unassembled WGS sequence"/>
</dbReference>
<dbReference type="EMBL" id="CYGX02000102">
    <property type="protein sequence ID" value="SIT48418.1"/>
    <property type="molecule type" value="Genomic_DNA"/>
</dbReference>
<name>A0A1N7SLZ4_9BURK</name>
<protein>
    <submittedName>
        <fullName evidence="1">Uncharacterized protein</fullName>
    </submittedName>
</protein>
<reference evidence="1 2" key="1">
    <citation type="submission" date="2016-12" db="EMBL/GenBank/DDBJ databases">
        <authorList>
            <person name="Song W.-J."/>
            <person name="Kurnit D.M."/>
        </authorList>
    </citation>
    <scope>NUCLEOTIDE SEQUENCE [LARGE SCALE GENOMIC DNA]</scope>
    <source>
        <strain evidence="1 2">STM7296</strain>
    </source>
</reference>
<dbReference type="AlphaFoldDB" id="A0A1N7SLZ4"/>
<proteinExistence type="predicted"/>
<evidence type="ECO:0000313" key="1">
    <source>
        <dbReference type="EMBL" id="SIT48418.1"/>
    </source>
</evidence>